<dbReference type="EMBL" id="BMZO01000001">
    <property type="protein sequence ID" value="GHC60834.1"/>
    <property type="molecule type" value="Genomic_DNA"/>
</dbReference>
<gene>
    <name evidence="1" type="ORF">GCM10010136_01090</name>
</gene>
<sequence>MTTQPNDWLEEKTPEDRAVRYLVEHTDVSPLQAKDLVSRHGSDISKLMEIAKTIKAEG</sequence>
<dbReference type="Proteomes" id="UP000641137">
    <property type="component" value="Unassembled WGS sequence"/>
</dbReference>
<evidence type="ECO:0000313" key="1">
    <source>
        <dbReference type="EMBL" id="GHC60834.1"/>
    </source>
</evidence>
<reference evidence="1" key="2">
    <citation type="submission" date="2020-09" db="EMBL/GenBank/DDBJ databases">
        <authorList>
            <person name="Sun Q."/>
            <person name="Kim S."/>
        </authorList>
    </citation>
    <scope>NUCLEOTIDE SEQUENCE</scope>
    <source>
        <strain evidence="1">KCTC 42097</strain>
    </source>
</reference>
<dbReference type="RefSeq" id="WP_189486773.1">
    <property type="nucleotide sequence ID" value="NZ_BMZO01000001.1"/>
</dbReference>
<reference evidence="1" key="1">
    <citation type="journal article" date="2014" name="Int. J. Syst. Evol. Microbiol.">
        <title>Complete genome sequence of Corynebacterium casei LMG S-19264T (=DSM 44701T), isolated from a smear-ripened cheese.</title>
        <authorList>
            <consortium name="US DOE Joint Genome Institute (JGI-PGF)"/>
            <person name="Walter F."/>
            <person name="Albersmeier A."/>
            <person name="Kalinowski J."/>
            <person name="Ruckert C."/>
        </authorList>
    </citation>
    <scope>NUCLEOTIDE SEQUENCE</scope>
    <source>
        <strain evidence="1">KCTC 42097</strain>
    </source>
</reference>
<organism evidence="1 2">
    <name type="scientific">Limoniibacter endophyticus</name>
    <dbReference type="NCBI Taxonomy" id="1565040"/>
    <lineage>
        <taxon>Bacteria</taxon>
        <taxon>Pseudomonadati</taxon>
        <taxon>Pseudomonadota</taxon>
        <taxon>Alphaproteobacteria</taxon>
        <taxon>Hyphomicrobiales</taxon>
        <taxon>Bartonellaceae</taxon>
        <taxon>Limoniibacter</taxon>
    </lineage>
</organism>
<name>A0A8J3DEI3_9HYPH</name>
<protein>
    <recommendedName>
        <fullName evidence="3">DUF3606 domain-containing protein</fullName>
    </recommendedName>
</protein>
<comment type="caution">
    <text evidence="1">The sequence shown here is derived from an EMBL/GenBank/DDBJ whole genome shotgun (WGS) entry which is preliminary data.</text>
</comment>
<evidence type="ECO:0008006" key="3">
    <source>
        <dbReference type="Google" id="ProtNLM"/>
    </source>
</evidence>
<dbReference type="AlphaFoldDB" id="A0A8J3DEI3"/>
<accession>A0A8J3DEI3</accession>
<keyword evidence="2" id="KW-1185">Reference proteome</keyword>
<proteinExistence type="predicted"/>
<evidence type="ECO:0000313" key="2">
    <source>
        <dbReference type="Proteomes" id="UP000641137"/>
    </source>
</evidence>